<dbReference type="Proteomes" id="UP000274756">
    <property type="component" value="Unassembled WGS sequence"/>
</dbReference>
<dbReference type="AlphaFoldDB" id="A0A0N4UEV3"/>
<reference evidence="4" key="1">
    <citation type="submission" date="2017-02" db="UniProtKB">
        <authorList>
            <consortium name="WormBaseParasite"/>
        </authorList>
    </citation>
    <scope>IDENTIFICATION</scope>
</reference>
<sequence>MVTPPNQSIDYVVDQIERLGGRINDLVLKVKERVDQLTVMGDATAANLTRTIEKTYNDANAILVLL</sequence>
<evidence type="ECO:0000313" key="3">
    <source>
        <dbReference type="Proteomes" id="UP000274756"/>
    </source>
</evidence>
<proteinExistence type="predicted"/>
<reference evidence="1 3" key="2">
    <citation type="submission" date="2018-11" db="EMBL/GenBank/DDBJ databases">
        <authorList>
            <consortium name="Pathogen Informatics"/>
        </authorList>
    </citation>
    <scope>NUCLEOTIDE SEQUENCE [LARGE SCALE GENOMIC DNA]</scope>
</reference>
<name>A0A0N4UEV3_DRAME</name>
<protein>
    <submittedName>
        <fullName evidence="4">V-SNARE coiled-coil homology domain-containing protein</fullName>
    </submittedName>
</protein>
<dbReference type="Proteomes" id="UP000038040">
    <property type="component" value="Unplaced"/>
</dbReference>
<dbReference type="WBParaSite" id="DME_0000592801-mRNA-1">
    <property type="protein sequence ID" value="DME_0000592801-mRNA-1"/>
    <property type="gene ID" value="DME_0000592801"/>
</dbReference>
<keyword evidence="3" id="KW-1185">Reference proteome</keyword>
<evidence type="ECO:0000313" key="4">
    <source>
        <dbReference type="WBParaSite" id="DME_0000592801-mRNA-1"/>
    </source>
</evidence>
<dbReference type="EMBL" id="UYYG01000009">
    <property type="protein sequence ID" value="VDN50894.1"/>
    <property type="molecule type" value="Genomic_DNA"/>
</dbReference>
<evidence type="ECO:0000313" key="2">
    <source>
        <dbReference type="Proteomes" id="UP000038040"/>
    </source>
</evidence>
<organism evidence="2 4">
    <name type="scientific">Dracunculus medinensis</name>
    <name type="common">Guinea worm</name>
    <dbReference type="NCBI Taxonomy" id="318479"/>
    <lineage>
        <taxon>Eukaryota</taxon>
        <taxon>Metazoa</taxon>
        <taxon>Ecdysozoa</taxon>
        <taxon>Nematoda</taxon>
        <taxon>Chromadorea</taxon>
        <taxon>Rhabditida</taxon>
        <taxon>Spirurina</taxon>
        <taxon>Dracunculoidea</taxon>
        <taxon>Dracunculidae</taxon>
        <taxon>Dracunculus</taxon>
    </lineage>
</organism>
<evidence type="ECO:0000313" key="1">
    <source>
        <dbReference type="EMBL" id="VDN50894.1"/>
    </source>
</evidence>
<accession>A0A0N4UEV3</accession>
<gene>
    <name evidence="1" type="ORF">DME_LOCUS867</name>
</gene>